<organism evidence="1 2">
    <name type="scientific">Sinorhizobium fredii (strain HH103)</name>
    <dbReference type="NCBI Taxonomy" id="1117943"/>
    <lineage>
        <taxon>Bacteria</taxon>
        <taxon>Pseudomonadati</taxon>
        <taxon>Pseudomonadota</taxon>
        <taxon>Alphaproteobacteria</taxon>
        <taxon>Hyphomicrobiales</taxon>
        <taxon>Rhizobiaceae</taxon>
        <taxon>Sinorhizobium/Ensifer group</taxon>
        <taxon>Sinorhizobium</taxon>
    </lineage>
</organism>
<dbReference type="KEGG" id="sfh:SFHH103_02763"/>
<name>G9ABG6_SINF1</name>
<accession>G9ABG6</accession>
<gene>
    <name evidence="1" type="ordered locus">SFHH103_02763</name>
</gene>
<dbReference type="EMBL" id="HE616890">
    <property type="protein sequence ID" value="CCE97257.1"/>
    <property type="molecule type" value="Genomic_DNA"/>
</dbReference>
<sequence>MAAVCVGGRWSDFEYAILPHPANSTKERNISAAVRRELLETINVAAVT</sequence>
<dbReference type="AlphaFoldDB" id="G9ABG6"/>
<proteinExistence type="predicted"/>
<protein>
    <submittedName>
        <fullName evidence="1">Uncharacterized protein</fullName>
    </submittedName>
</protein>
<dbReference type="HOGENOM" id="CLU_3157054_0_0_5"/>
<evidence type="ECO:0000313" key="1">
    <source>
        <dbReference type="EMBL" id="CCE97257.1"/>
    </source>
</evidence>
<dbReference type="Proteomes" id="UP000007735">
    <property type="component" value="Chromosome"/>
</dbReference>
<evidence type="ECO:0000313" key="2">
    <source>
        <dbReference type="Proteomes" id="UP000007735"/>
    </source>
</evidence>
<dbReference type="PATRIC" id="fig|380.5.peg.2937"/>
<dbReference type="STRING" id="1117943.SFHH103_02763"/>
<reference evidence="1 2" key="1">
    <citation type="journal article" date="2012" name="J. Bacteriol.">
        <title>Genome sequence of the soybean symbiont Sinorhizobium fredii HH103.</title>
        <authorList>
            <person name="Weidner S."/>
            <person name="Becker A."/>
            <person name="Bonilla I."/>
            <person name="Jaenicke S."/>
            <person name="Lloret J."/>
            <person name="Margaret I."/>
            <person name="Puhler A."/>
            <person name="Ruiz-Sainz J.E."/>
            <person name="Schneiker-Bekel S."/>
            <person name="Szczepanowski R."/>
            <person name="Vinardell J.M."/>
            <person name="Zehner S."/>
            <person name="Gottfert M."/>
        </authorList>
    </citation>
    <scope>NUCLEOTIDE SEQUENCE [LARGE SCALE GENOMIC DNA]</scope>
    <source>
        <strain evidence="1 2">HH103</strain>
    </source>
</reference>